<feature type="region of interest" description="Disordered" evidence="1">
    <location>
        <begin position="665"/>
        <end position="694"/>
    </location>
</feature>
<accession>A0AA88KJ24</accession>
<evidence type="ECO:0000313" key="3">
    <source>
        <dbReference type="Proteomes" id="UP000816034"/>
    </source>
</evidence>
<keyword evidence="3" id="KW-1185">Reference proteome</keyword>
<name>A0AA88KJ24_NAELO</name>
<gene>
    <name evidence="2" type="ORF">C9374_004799</name>
</gene>
<feature type="compositionally biased region" description="Low complexity" evidence="1">
    <location>
        <begin position="547"/>
        <end position="591"/>
    </location>
</feature>
<sequence>MPSSRSSSLQPVPSSASSLGSSSSLLHPHGIHHDDSASTKTDQDDDNASGLGLEALQPQSSSSSRHLQRKKGILSRKGDKSGPLISLMSENPNPKQLIQSMLQMLTMWFVKPTSNNSGDEIINMNEVILSLMNILNVGFLELMYAVESANEQKDEFRPYDEDEFVSKFCEGSVYSFIENLRDHTSEKAKRLIFHLQTKQLNQLRKQDTFSSCRLLKLRADYVHNVVKIFEFGTLMYYIGELKCMKSAFDYTLYYFRNSSLCLDPNFREILLAILDTLILQNFNAVLDAAREVDPSVLANSNSKQPVEENSVEDDVLEEFFLLKKNQSLACIKRLEIANKMNHSVISPELIENMLTRIQEDFECIEDILFIFEENSDKLIQDESEVLLNLKNTILSRWKDSWEHKLDASYILDAHTALPTLLNTAIPASASTHSTTNIPTSNLVKYNEWLGIFPECDIFDNLRKQKDTAKQSIVSLQHLTSELENDIEEGWMKDTATDPVHVLTSMQRSIEALHCHLQSSRKDALTAILQKEEAYKENIKIARIRRQASNTNSSSNTTSSTHNASTDNATASSSSVTSNVAATTSSTTRSSPTTPPPVNPSSSALIPPPLIPPTAGALNPFSNLIPNVPLNPLIPNPSMNPGVASYMASNMHRFQLNPQLAAQQALNSLKRKDPPTNATTPPKSSISDANKRPKQ</sequence>
<feature type="compositionally biased region" description="Polar residues" evidence="1">
    <location>
        <begin position="675"/>
        <end position="687"/>
    </location>
</feature>
<feature type="region of interest" description="Disordered" evidence="1">
    <location>
        <begin position="1"/>
        <end position="90"/>
    </location>
</feature>
<feature type="region of interest" description="Disordered" evidence="1">
    <location>
        <begin position="545"/>
        <end position="606"/>
    </location>
</feature>
<proteinExistence type="predicted"/>
<dbReference type="AlphaFoldDB" id="A0AA88KJ24"/>
<feature type="compositionally biased region" description="Low complexity" evidence="1">
    <location>
        <begin position="1"/>
        <end position="26"/>
    </location>
</feature>
<reference evidence="2 3" key="1">
    <citation type="journal article" date="2018" name="BMC Genomics">
        <title>The genome of Naegleria lovaniensis, the basis for a comparative approach to unravel pathogenicity factors of the human pathogenic amoeba N. fowleri.</title>
        <authorList>
            <person name="Liechti N."/>
            <person name="Schurch N."/>
            <person name="Bruggmann R."/>
            <person name="Wittwer M."/>
        </authorList>
    </citation>
    <scope>NUCLEOTIDE SEQUENCE [LARGE SCALE GENOMIC DNA]</scope>
    <source>
        <strain evidence="2 3">ATCC 30569</strain>
    </source>
</reference>
<dbReference type="RefSeq" id="XP_044548511.1">
    <property type="nucleotide sequence ID" value="XM_044694477.1"/>
</dbReference>
<dbReference type="Proteomes" id="UP000816034">
    <property type="component" value="Unassembled WGS sequence"/>
</dbReference>
<dbReference type="EMBL" id="PYSW02000022">
    <property type="protein sequence ID" value="KAG2382832.1"/>
    <property type="molecule type" value="Genomic_DNA"/>
</dbReference>
<evidence type="ECO:0000313" key="2">
    <source>
        <dbReference type="EMBL" id="KAG2382832.1"/>
    </source>
</evidence>
<protein>
    <submittedName>
        <fullName evidence="2">Uncharacterized protein</fullName>
    </submittedName>
</protein>
<comment type="caution">
    <text evidence="2">The sequence shown here is derived from an EMBL/GenBank/DDBJ whole genome shotgun (WGS) entry which is preliminary data.</text>
</comment>
<evidence type="ECO:0000256" key="1">
    <source>
        <dbReference type="SAM" id="MobiDB-lite"/>
    </source>
</evidence>
<organism evidence="2 3">
    <name type="scientific">Naegleria lovaniensis</name>
    <name type="common">Amoeba</name>
    <dbReference type="NCBI Taxonomy" id="51637"/>
    <lineage>
        <taxon>Eukaryota</taxon>
        <taxon>Discoba</taxon>
        <taxon>Heterolobosea</taxon>
        <taxon>Tetramitia</taxon>
        <taxon>Eutetramitia</taxon>
        <taxon>Vahlkampfiidae</taxon>
        <taxon>Naegleria</taxon>
    </lineage>
</organism>
<dbReference type="GeneID" id="68097254"/>